<evidence type="ECO:0000313" key="2">
    <source>
        <dbReference type="Proteomes" id="UP000501534"/>
    </source>
</evidence>
<protein>
    <recommendedName>
        <fullName evidence="3">Coenzyme PQQ synthesis protein D (PqqD)</fullName>
    </recommendedName>
</protein>
<dbReference type="RefSeq" id="WP_171090961.1">
    <property type="nucleotide sequence ID" value="NZ_CP053069.1"/>
</dbReference>
<accession>A0A6M4GTY2</accession>
<dbReference type="KEGG" id="uru:DSM104443_01509"/>
<sequence>MEFCLAYVPARAELYRLNPSAWFVLRMCDGLTEPELAQAYHGALEPVLSLEDCRREVRGGLESLLGMGIIEKVHAVPRTAKVTKRK</sequence>
<organism evidence="1 2">
    <name type="scientific">Usitatibacter rugosus</name>
    <dbReference type="NCBI Taxonomy" id="2732067"/>
    <lineage>
        <taxon>Bacteria</taxon>
        <taxon>Pseudomonadati</taxon>
        <taxon>Pseudomonadota</taxon>
        <taxon>Betaproteobacteria</taxon>
        <taxon>Nitrosomonadales</taxon>
        <taxon>Usitatibacteraceae</taxon>
        <taxon>Usitatibacter</taxon>
    </lineage>
</organism>
<proteinExistence type="predicted"/>
<dbReference type="EMBL" id="CP053069">
    <property type="protein sequence ID" value="QJR10445.1"/>
    <property type="molecule type" value="Genomic_DNA"/>
</dbReference>
<evidence type="ECO:0000313" key="1">
    <source>
        <dbReference type="EMBL" id="QJR10445.1"/>
    </source>
</evidence>
<name>A0A6M4GTY2_9PROT</name>
<gene>
    <name evidence="1" type="ORF">DSM104443_01509</name>
</gene>
<dbReference type="Proteomes" id="UP000501534">
    <property type="component" value="Chromosome"/>
</dbReference>
<dbReference type="AlphaFoldDB" id="A0A6M4GTY2"/>
<reference evidence="1 2" key="1">
    <citation type="submission" date="2020-04" db="EMBL/GenBank/DDBJ databases">
        <title>Usitatibacter rugosus gen. nov., sp. nov. and Usitatibacter palustris sp. nov., novel members of Usitatibacteraceae fam. nov. within the order Nitrosomonadales isolated from soil.</title>
        <authorList>
            <person name="Huber K.J."/>
            <person name="Neumann-Schaal M."/>
            <person name="Geppert A."/>
            <person name="Luckner M."/>
            <person name="Wanner G."/>
            <person name="Overmann J."/>
        </authorList>
    </citation>
    <scope>NUCLEOTIDE SEQUENCE [LARGE SCALE GENOMIC DNA]</scope>
    <source>
        <strain evidence="1 2">0125_3</strain>
    </source>
</reference>
<dbReference type="InterPro" id="IPR008792">
    <property type="entry name" value="PQQD"/>
</dbReference>
<evidence type="ECO:0008006" key="3">
    <source>
        <dbReference type="Google" id="ProtNLM"/>
    </source>
</evidence>
<dbReference type="Pfam" id="PF05402">
    <property type="entry name" value="PqqD"/>
    <property type="match status" value="1"/>
</dbReference>
<keyword evidence="2" id="KW-1185">Reference proteome</keyword>